<gene>
    <name evidence="1" type="ORF">CN899_12175</name>
</gene>
<evidence type="ECO:0000313" key="1">
    <source>
        <dbReference type="EMBL" id="PGH84094.1"/>
    </source>
</evidence>
<reference evidence="1 2" key="1">
    <citation type="submission" date="2017-09" db="EMBL/GenBank/DDBJ databases">
        <title>Large-scale bioinformatics analysis of Bacillus genomes uncovers conserved roles of natural products in bacterial physiology.</title>
        <authorList>
            <consortium name="Agbiome Team Llc"/>
            <person name="Bleich R.M."/>
            <person name="Grubbs K.J."/>
            <person name="Santa Maria K.C."/>
            <person name="Allen S.E."/>
            <person name="Farag S."/>
            <person name="Shank E.A."/>
            <person name="Bowers A."/>
        </authorList>
    </citation>
    <scope>NUCLEOTIDE SEQUENCE [LARGE SCALE GENOMIC DNA]</scope>
    <source>
        <strain evidence="1 2">AFS058004</strain>
    </source>
</reference>
<dbReference type="Proteomes" id="UP000222944">
    <property type="component" value="Unassembled WGS sequence"/>
</dbReference>
<dbReference type="RefSeq" id="WP_098866688.1">
    <property type="nucleotide sequence ID" value="NZ_NUFN01000017.1"/>
</dbReference>
<organism evidence="1 2">
    <name type="scientific">Bacillus thuringiensis</name>
    <dbReference type="NCBI Taxonomy" id="1428"/>
    <lineage>
        <taxon>Bacteria</taxon>
        <taxon>Bacillati</taxon>
        <taxon>Bacillota</taxon>
        <taxon>Bacilli</taxon>
        <taxon>Bacillales</taxon>
        <taxon>Bacillaceae</taxon>
        <taxon>Bacillus</taxon>
        <taxon>Bacillus cereus group</taxon>
    </lineage>
</organism>
<proteinExistence type="predicted"/>
<comment type="caution">
    <text evidence="1">The sequence shown here is derived from an EMBL/GenBank/DDBJ whole genome shotgun (WGS) entry which is preliminary data.</text>
</comment>
<dbReference type="EMBL" id="NUFN01000017">
    <property type="protein sequence ID" value="PGH84094.1"/>
    <property type="molecule type" value="Genomic_DNA"/>
</dbReference>
<protein>
    <submittedName>
        <fullName evidence="1">Uncharacterized protein</fullName>
    </submittedName>
</protein>
<evidence type="ECO:0000313" key="2">
    <source>
        <dbReference type="Proteomes" id="UP000222944"/>
    </source>
</evidence>
<accession>A0A9X7BZY9</accession>
<dbReference type="AlphaFoldDB" id="A0A9X7BZY9"/>
<name>A0A9X7BZY9_BACTU</name>
<sequence length="350" mass="40571">METKFEHNIKLDNHVITKLLEQNDKRALFIYTYALRWSIERLCVPTPISFILELLGKKPVATNIKSVRNSLKILVEMKLIKVYSEITLKNEADIDFLNKNDFMYIVAEESVSEDNYTLLKAEYVDMTMINESELEREDMMAIVLLLSRNIERKDEVLQVTWHSTDKLTKELKIRKARLFQLINGLKELEVIYFEKLTFEFGEGKKKEHLIYSMFGDSEQVKMAVKMAKAYGKLDVRAKCAIKHDDYDIIVSLYDDEIDEMFYAHKFAKDKDIYNLLMHVYFNGEILGDTNYELNARSVGVVNNVYKEFGKDILVQALGAISFEASGADNPTGYLISRLPDIARKFSQKAS</sequence>